<dbReference type="EMBL" id="JASGBQ010000033">
    <property type="protein sequence ID" value="MDI9243392.1"/>
    <property type="molecule type" value="Genomic_DNA"/>
</dbReference>
<comment type="caution">
    <text evidence="4">The sequence shown here is derived from an EMBL/GenBank/DDBJ whole genome shotgun (WGS) entry which is preliminary data.</text>
</comment>
<keyword evidence="4" id="KW-0456">Lyase</keyword>
<dbReference type="NCBIfam" id="TIGR00126">
    <property type="entry name" value="deoC"/>
    <property type="match status" value="1"/>
</dbReference>
<dbReference type="GO" id="GO:0016052">
    <property type="term" value="P:carbohydrate catabolic process"/>
    <property type="evidence" value="ECO:0007669"/>
    <property type="project" value="TreeGrafter"/>
</dbReference>
<dbReference type="InterPro" id="IPR002915">
    <property type="entry name" value="DeoC/FbaB/LacD_aldolase"/>
</dbReference>
<dbReference type="GO" id="GO:0004139">
    <property type="term" value="F:deoxyribose-phosphate aldolase activity"/>
    <property type="evidence" value="ECO:0007669"/>
    <property type="project" value="UniProtKB-UniRule"/>
</dbReference>
<dbReference type="GO" id="GO:0005737">
    <property type="term" value="C:cytoplasm"/>
    <property type="evidence" value="ECO:0007669"/>
    <property type="project" value="InterPro"/>
</dbReference>
<evidence type="ECO:0000256" key="2">
    <source>
        <dbReference type="ARBA" id="ARBA00023270"/>
    </source>
</evidence>
<evidence type="ECO:0000313" key="5">
    <source>
        <dbReference type="Proteomes" id="UP001300383"/>
    </source>
</evidence>
<protein>
    <recommendedName>
        <fullName evidence="3">Deoxyribose-phosphate aldolase</fullName>
        <ecNumber evidence="3">4.1.2.4</ecNumber>
    </recommendedName>
</protein>
<evidence type="ECO:0000256" key="3">
    <source>
        <dbReference type="NCBIfam" id="TIGR00126"/>
    </source>
</evidence>
<dbReference type="AlphaFoldDB" id="A0AAP4BCG9"/>
<evidence type="ECO:0000313" key="4">
    <source>
        <dbReference type="EMBL" id="MDI9243392.1"/>
    </source>
</evidence>
<name>A0AAP4BCG9_9FIRM</name>
<dbReference type="Proteomes" id="UP001300383">
    <property type="component" value="Unassembled WGS sequence"/>
</dbReference>
<dbReference type="Pfam" id="PF01791">
    <property type="entry name" value="DeoC"/>
    <property type="match status" value="1"/>
</dbReference>
<dbReference type="PANTHER" id="PTHR10889">
    <property type="entry name" value="DEOXYRIBOSE-PHOSPHATE ALDOLASE"/>
    <property type="match status" value="1"/>
</dbReference>
<reference evidence="4 5" key="1">
    <citation type="submission" date="2023-05" db="EMBL/GenBank/DDBJ databases">
        <title>[ruminococcus] sp. nov., isolated from a pig farm feces dump.</title>
        <authorList>
            <person name="Chang Y.-H."/>
        </authorList>
    </citation>
    <scope>NUCLEOTIDE SEQUENCE [LARGE SCALE GENOMIC DNA]</scope>
    <source>
        <strain evidence="4 5">YH-rum2234</strain>
    </source>
</reference>
<evidence type="ECO:0000256" key="1">
    <source>
        <dbReference type="ARBA" id="ARBA00022490"/>
    </source>
</evidence>
<accession>A0AAP4BCG9</accession>
<dbReference type="InterPro" id="IPR011343">
    <property type="entry name" value="DeoC"/>
</dbReference>
<keyword evidence="2" id="KW-0704">Schiff base</keyword>
<keyword evidence="1" id="KW-0963">Cytoplasm</keyword>
<dbReference type="GO" id="GO:0009264">
    <property type="term" value="P:deoxyribonucleotide catabolic process"/>
    <property type="evidence" value="ECO:0007669"/>
    <property type="project" value="UniProtKB-UniRule"/>
</dbReference>
<sequence length="229" mass="25798">MDKKTFASKLENRVFDMDVHDTDVSNACYEAMYHGLASVQVFPVMIEECAKLLKGSEVKIAALIDYPHGGFPPEIKKMEILDAKKRGAEIFNVCFTNRNVKDRKWEQVGRELQILREAAGESELRIFLETEYLTDEEITKLCGYAIEAGVDTVITSTGLYYKLDKESRTEVPLLADARDIRLIKSVVGSRMKIMAQGFIDHWDLAGEVLEAGADMIGSAKAVRLLEEFH</sequence>
<dbReference type="SUPFAM" id="SSF51569">
    <property type="entry name" value="Aldolase"/>
    <property type="match status" value="1"/>
</dbReference>
<dbReference type="RefSeq" id="WP_283231816.1">
    <property type="nucleotide sequence ID" value="NZ_JASGBQ010000033.1"/>
</dbReference>
<dbReference type="EC" id="4.1.2.4" evidence="3"/>
<gene>
    <name evidence="4" type="primary">deoC</name>
    <name evidence="4" type="ORF">QJ036_13140</name>
</gene>
<dbReference type="Gene3D" id="3.20.20.70">
    <property type="entry name" value="Aldolase class I"/>
    <property type="match status" value="1"/>
</dbReference>
<keyword evidence="5" id="KW-1185">Reference proteome</keyword>
<proteinExistence type="predicted"/>
<dbReference type="PANTHER" id="PTHR10889:SF1">
    <property type="entry name" value="DEOXYRIBOSE-PHOSPHATE ALDOLASE"/>
    <property type="match status" value="1"/>
</dbReference>
<dbReference type="SMART" id="SM01133">
    <property type="entry name" value="DeoC"/>
    <property type="match status" value="1"/>
</dbReference>
<dbReference type="InterPro" id="IPR013785">
    <property type="entry name" value="Aldolase_TIM"/>
</dbReference>
<organism evidence="4 5">
    <name type="scientific">Fusibacillus kribbianus</name>
    <dbReference type="NCBI Taxonomy" id="3044208"/>
    <lineage>
        <taxon>Bacteria</taxon>
        <taxon>Bacillati</taxon>
        <taxon>Bacillota</taxon>
        <taxon>Clostridia</taxon>
        <taxon>Lachnospirales</taxon>
        <taxon>Lachnospiraceae</taxon>
        <taxon>Fusibacillus</taxon>
    </lineage>
</organism>